<dbReference type="AlphaFoldDB" id="A0A8C4LY24"/>
<dbReference type="PROSITE" id="PS50826">
    <property type="entry name" value="RUN"/>
    <property type="match status" value="1"/>
</dbReference>
<dbReference type="InterPro" id="IPR047340">
    <property type="entry name" value="RUNDC3A_B"/>
</dbReference>
<proteinExistence type="inferred from homology"/>
<feature type="coiled-coil region" evidence="3">
    <location>
        <begin position="322"/>
        <end position="371"/>
    </location>
</feature>
<gene>
    <name evidence="6" type="primary">RUNDC3A</name>
</gene>
<dbReference type="InterPro" id="IPR037213">
    <property type="entry name" value="Run_dom_sf"/>
</dbReference>
<feature type="compositionally biased region" description="Basic and acidic residues" evidence="4">
    <location>
        <begin position="439"/>
        <end position="448"/>
    </location>
</feature>
<dbReference type="InterPro" id="IPR004012">
    <property type="entry name" value="Run_dom"/>
</dbReference>
<evidence type="ECO:0000256" key="2">
    <source>
        <dbReference type="ARBA" id="ARBA00034727"/>
    </source>
</evidence>
<evidence type="ECO:0000256" key="4">
    <source>
        <dbReference type="SAM" id="MobiDB-lite"/>
    </source>
</evidence>
<dbReference type="Pfam" id="PF02759">
    <property type="entry name" value="RUN"/>
    <property type="match status" value="1"/>
</dbReference>
<feature type="region of interest" description="Disordered" evidence="4">
    <location>
        <begin position="425"/>
        <end position="475"/>
    </location>
</feature>
<accession>A0A8C4LY24</accession>
<dbReference type="PANTHER" id="PTHR46251">
    <property type="entry name" value="RUN DOMAIN-CONTAINING 3 PROTEIN RUNDC3"/>
    <property type="match status" value="1"/>
</dbReference>
<feature type="region of interest" description="Disordered" evidence="4">
    <location>
        <begin position="271"/>
        <end position="293"/>
    </location>
</feature>
<organism evidence="6">
    <name type="scientific">Equus asinus asinus</name>
    <dbReference type="NCBI Taxonomy" id="83772"/>
    <lineage>
        <taxon>Eukaryota</taxon>
        <taxon>Metazoa</taxon>
        <taxon>Chordata</taxon>
        <taxon>Craniata</taxon>
        <taxon>Vertebrata</taxon>
        <taxon>Euteleostomi</taxon>
        <taxon>Mammalia</taxon>
        <taxon>Eutheria</taxon>
        <taxon>Laurasiatheria</taxon>
        <taxon>Perissodactyla</taxon>
        <taxon>Equidae</taxon>
        <taxon>Equus</taxon>
    </lineage>
</organism>
<evidence type="ECO:0000256" key="1">
    <source>
        <dbReference type="ARBA" id="ARBA00023054"/>
    </source>
</evidence>
<feature type="domain" description="RUN" evidence="5">
    <location>
        <begin position="52"/>
        <end position="243"/>
    </location>
</feature>
<keyword evidence="1 3" id="KW-0175">Coiled coil</keyword>
<evidence type="ECO:0000256" key="3">
    <source>
        <dbReference type="SAM" id="Coils"/>
    </source>
</evidence>
<name>A0A8C4LY24_EQUAS</name>
<evidence type="ECO:0000259" key="5">
    <source>
        <dbReference type="PROSITE" id="PS50826"/>
    </source>
</evidence>
<feature type="compositionally biased region" description="Polar residues" evidence="4">
    <location>
        <begin position="425"/>
        <end position="438"/>
    </location>
</feature>
<comment type="similarity">
    <text evidence="2">Belongs to the RUNDC3 family.</text>
</comment>
<reference evidence="6" key="1">
    <citation type="submission" date="2023-03" db="UniProtKB">
        <authorList>
            <consortium name="Ensembl"/>
        </authorList>
    </citation>
    <scope>IDENTIFICATION</scope>
</reference>
<evidence type="ECO:0000313" key="6">
    <source>
        <dbReference type="Ensembl" id="ENSEASP00005014645.1"/>
    </source>
</evidence>
<dbReference type="Ensembl" id="ENSEAST00005015926.1">
    <property type="protein sequence ID" value="ENSEASP00005014645.1"/>
    <property type="gene ID" value="ENSEASG00005010214.1"/>
</dbReference>
<dbReference type="SUPFAM" id="SSF140741">
    <property type="entry name" value="RUN domain-like"/>
    <property type="match status" value="2"/>
</dbReference>
<dbReference type="PANTHER" id="PTHR46251:SF4">
    <property type="entry name" value="RUN DOMAIN-CONTAINING PROTEIN 3A"/>
    <property type="match status" value="1"/>
</dbReference>
<protein>
    <submittedName>
        <fullName evidence="6">RUN domain containing 3A</fullName>
    </submittedName>
</protein>
<dbReference type="Gene3D" id="1.20.58.900">
    <property type="match status" value="2"/>
</dbReference>
<sequence length="475" mass="53466">MEASFVQTTMALGLSSKKASSRNVAVERRNLITVCRFSVKTLLEKYTAEPIDDSSEEFVNFAAILEQILSHRFKGPVSWFSSDGQRGFWDYIRLACSKVPNNCVSSIENMENISTARAKVRGLQRAGPGQLLPALDTACSLVLTPAHRHWGERPREVQTQWCTHGPFKAASKSECTFQGRAWIRVALMEKRMSEYITTALRDTRTTRRFYDSGAIMLREEATVLTGMLIGLSAIDFSFCLKGEVLDGKTPVVIDYTPYLKFTQSYDYLTDEEERHSAESSTSEDNSPEHPYLPLVTDEDSWYSKWHKMEQKFRIVYAQKGYLEELVRLRESQLKDLEAENRRLQLQLEEAAAQNQREKRELEGVILELQEQLTGLIPGDHAPLAHGSKELTTALVNQWPSLGTLSGAEGANNPKLYRRHSFMSTEPLSAEASLSSDSQRLGEGKRDEEPWGPIGEPSNPAPSTPLGRAEARPWGL</sequence>
<dbReference type="GO" id="GO:0010753">
    <property type="term" value="P:positive regulation of cGMP-mediated signaling"/>
    <property type="evidence" value="ECO:0007669"/>
    <property type="project" value="TreeGrafter"/>
</dbReference>
<dbReference type="SMART" id="SM00593">
    <property type="entry name" value="RUN"/>
    <property type="match status" value="1"/>
</dbReference>